<feature type="compositionally biased region" description="Acidic residues" evidence="1">
    <location>
        <begin position="1"/>
        <end position="26"/>
    </location>
</feature>
<evidence type="ECO:0000313" key="2">
    <source>
        <dbReference type="EMBL" id="CAH1448506.1"/>
    </source>
</evidence>
<proteinExistence type="predicted"/>
<protein>
    <submittedName>
        <fullName evidence="2">Uncharacterized protein</fullName>
    </submittedName>
</protein>
<dbReference type="EMBL" id="CAKMRJ010005634">
    <property type="protein sequence ID" value="CAH1448506.1"/>
    <property type="molecule type" value="Genomic_DNA"/>
</dbReference>
<keyword evidence="3" id="KW-1185">Reference proteome</keyword>
<sequence length="218" mass="25008">MLILIEDSEPEEDPSEDPEEMEQDPDEDRREDPEEMEHEPEEETKSEAYESAGDVTLIKAEPVASRPPISYYLISYYLISYYPGSRIPRNRKHAHKTISMCGGIKKKPRMRVPKFQSLTGNFHPYHIAPVEPTWNLVPQRSGGTHQFEAGQYSGTKPPTTTEEDILSLLFNHTMQLGHMVESMGDEMYTIGGNDVLRARQIEEMRAHGGRDQEDMKRD</sequence>
<accession>A0AAU9PFG6</accession>
<evidence type="ECO:0000256" key="1">
    <source>
        <dbReference type="SAM" id="MobiDB-lite"/>
    </source>
</evidence>
<gene>
    <name evidence="2" type="ORF">LVIROSA_LOCUS34046</name>
</gene>
<name>A0AAU9PFG6_9ASTR</name>
<feature type="compositionally biased region" description="Acidic residues" evidence="1">
    <location>
        <begin position="33"/>
        <end position="42"/>
    </location>
</feature>
<reference evidence="2 3" key="1">
    <citation type="submission" date="2022-01" db="EMBL/GenBank/DDBJ databases">
        <authorList>
            <person name="Xiong W."/>
            <person name="Schranz E."/>
        </authorList>
    </citation>
    <scope>NUCLEOTIDE SEQUENCE [LARGE SCALE GENOMIC DNA]</scope>
</reference>
<comment type="caution">
    <text evidence="2">The sequence shown here is derived from an EMBL/GenBank/DDBJ whole genome shotgun (WGS) entry which is preliminary data.</text>
</comment>
<organism evidence="2 3">
    <name type="scientific">Lactuca virosa</name>
    <dbReference type="NCBI Taxonomy" id="75947"/>
    <lineage>
        <taxon>Eukaryota</taxon>
        <taxon>Viridiplantae</taxon>
        <taxon>Streptophyta</taxon>
        <taxon>Embryophyta</taxon>
        <taxon>Tracheophyta</taxon>
        <taxon>Spermatophyta</taxon>
        <taxon>Magnoliopsida</taxon>
        <taxon>eudicotyledons</taxon>
        <taxon>Gunneridae</taxon>
        <taxon>Pentapetalae</taxon>
        <taxon>asterids</taxon>
        <taxon>campanulids</taxon>
        <taxon>Asterales</taxon>
        <taxon>Asteraceae</taxon>
        <taxon>Cichorioideae</taxon>
        <taxon>Cichorieae</taxon>
        <taxon>Lactucinae</taxon>
        <taxon>Lactuca</taxon>
    </lineage>
</organism>
<evidence type="ECO:0000313" key="3">
    <source>
        <dbReference type="Proteomes" id="UP001157418"/>
    </source>
</evidence>
<feature type="region of interest" description="Disordered" evidence="1">
    <location>
        <begin position="1"/>
        <end position="50"/>
    </location>
</feature>
<dbReference type="AlphaFoldDB" id="A0AAU9PFG6"/>
<dbReference type="Proteomes" id="UP001157418">
    <property type="component" value="Unassembled WGS sequence"/>
</dbReference>